<evidence type="ECO:0008006" key="2">
    <source>
        <dbReference type="Google" id="ProtNLM"/>
    </source>
</evidence>
<dbReference type="AlphaFoldDB" id="A0A382K272"/>
<dbReference type="InterPro" id="IPR011604">
    <property type="entry name" value="PDDEXK-like_dom_sf"/>
</dbReference>
<evidence type="ECO:0000313" key="1">
    <source>
        <dbReference type="EMBL" id="SVC18106.1"/>
    </source>
</evidence>
<proteinExistence type="predicted"/>
<gene>
    <name evidence="1" type="ORF">METZ01_LOCUS270960</name>
</gene>
<dbReference type="Gene3D" id="3.90.320.10">
    <property type="match status" value="1"/>
</dbReference>
<reference evidence="1" key="1">
    <citation type="submission" date="2018-05" db="EMBL/GenBank/DDBJ databases">
        <authorList>
            <person name="Lanie J.A."/>
            <person name="Ng W.-L."/>
            <person name="Kazmierczak K.M."/>
            <person name="Andrzejewski T.M."/>
            <person name="Davidsen T.M."/>
            <person name="Wayne K.J."/>
            <person name="Tettelin H."/>
            <person name="Glass J.I."/>
            <person name="Rusch D."/>
            <person name="Podicherti R."/>
            <person name="Tsui H.-C.T."/>
            <person name="Winkler M.E."/>
        </authorList>
    </citation>
    <scope>NUCLEOTIDE SEQUENCE</scope>
</reference>
<dbReference type="EMBL" id="UINC01077722">
    <property type="protein sequence ID" value="SVC18106.1"/>
    <property type="molecule type" value="Genomic_DNA"/>
</dbReference>
<protein>
    <recommendedName>
        <fullName evidence="2">DUF83 domain-containing protein</fullName>
    </recommendedName>
</protein>
<sequence>MVPIFDSGGAGDKDFKQIVKEAIESVSQDVEIKVDSKDFKTIHVHETAKCLRQSYYDRIDPIAQEQSNLNKVLGGIFRKLKARSSMGSYDVGDVKLKAQADMIVRDVVMIFRSIDKFPEHPVPSDILYLNACMWMFDKIEGVIIYITRDGKEDSFVVNRNQRMFEEVIKRTKIFHDLLTKKKVPVIEPNYDCLNCQYYARCFQKKKEGKPISMSALFGSKETEDGF</sequence>
<accession>A0A382K272</accession>
<name>A0A382K272_9ZZZZ</name>
<organism evidence="1">
    <name type="scientific">marine metagenome</name>
    <dbReference type="NCBI Taxonomy" id="408172"/>
    <lineage>
        <taxon>unclassified sequences</taxon>
        <taxon>metagenomes</taxon>
        <taxon>ecological metagenomes</taxon>
    </lineage>
</organism>